<comment type="caution">
    <text evidence="2">The sequence shown here is derived from an EMBL/GenBank/DDBJ whole genome shotgun (WGS) entry which is preliminary data.</text>
</comment>
<reference evidence="2" key="1">
    <citation type="journal article" date="2023" name="Science">
        <title>Genome structures resolve the early diversification of teleost fishes.</title>
        <authorList>
            <person name="Parey E."/>
            <person name="Louis A."/>
            <person name="Montfort J."/>
            <person name="Bouchez O."/>
            <person name="Roques C."/>
            <person name="Iampietro C."/>
            <person name="Lluch J."/>
            <person name="Castinel A."/>
            <person name="Donnadieu C."/>
            <person name="Desvignes T."/>
            <person name="Floi Bucao C."/>
            <person name="Jouanno E."/>
            <person name="Wen M."/>
            <person name="Mejri S."/>
            <person name="Dirks R."/>
            <person name="Jansen H."/>
            <person name="Henkel C."/>
            <person name="Chen W.J."/>
            <person name="Zahm M."/>
            <person name="Cabau C."/>
            <person name="Klopp C."/>
            <person name="Thompson A.W."/>
            <person name="Robinson-Rechavi M."/>
            <person name="Braasch I."/>
            <person name="Lecointre G."/>
            <person name="Bobe J."/>
            <person name="Postlethwait J.H."/>
            <person name="Berthelot C."/>
            <person name="Roest Crollius H."/>
            <person name="Guiguen Y."/>
        </authorList>
    </citation>
    <scope>NUCLEOTIDE SEQUENCE</scope>
    <source>
        <strain evidence="2">NC1722</strain>
    </source>
</reference>
<dbReference type="Proteomes" id="UP001221898">
    <property type="component" value="Unassembled WGS sequence"/>
</dbReference>
<feature type="compositionally biased region" description="Polar residues" evidence="1">
    <location>
        <begin position="24"/>
        <end position="33"/>
    </location>
</feature>
<keyword evidence="3" id="KW-1185">Reference proteome</keyword>
<sequence length="175" mass="18369">MRLLKAPLRRPAARSSSSRANRPNTAVAQQQSGEEAFCRGRSQVRTREELSNEESVKRTHGAALGLPAAARKGHRGRGSPATTGAPLAPRFGKPCPGPRASNRAGPGRGGREGSGAPSVRHRDRWGRLTVTTRPVCLPPKQARSGQPALEQAAAQTQGPHMAALGLTRALGGGRN</sequence>
<feature type="compositionally biased region" description="Low complexity" evidence="1">
    <location>
        <begin position="13"/>
        <end position="23"/>
    </location>
</feature>
<gene>
    <name evidence="2" type="ORF">AAFF_G00393540</name>
</gene>
<feature type="region of interest" description="Disordered" evidence="1">
    <location>
        <begin position="1"/>
        <end position="122"/>
    </location>
</feature>
<organism evidence="2 3">
    <name type="scientific">Aldrovandia affinis</name>
    <dbReference type="NCBI Taxonomy" id="143900"/>
    <lineage>
        <taxon>Eukaryota</taxon>
        <taxon>Metazoa</taxon>
        <taxon>Chordata</taxon>
        <taxon>Craniata</taxon>
        <taxon>Vertebrata</taxon>
        <taxon>Euteleostomi</taxon>
        <taxon>Actinopterygii</taxon>
        <taxon>Neopterygii</taxon>
        <taxon>Teleostei</taxon>
        <taxon>Notacanthiformes</taxon>
        <taxon>Halosauridae</taxon>
        <taxon>Aldrovandia</taxon>
    </lineage>
</organism>
<accession>A0AAD7SDJ2</accession>
<dbReference type="AlphaFoldDB" id="A0AAD7SDJ2"/>
<protein>
    <submittedName>
        <fullName evidence="2">Uncharacterized protein</fullName>
    </submittedName>
</protein>
<evidence type="ECO:0000256" key="1">
    <source>
        <dbReference type="SAM" id="MobiDB-lite"/>
    </source>
</evidence>
<proteinExistence type="predicted"/>
<evidence type="ECO:0000313" key="2">
    <source>
        <dbReference type="EMBL" id="KAJ8400585.1"/>
    </source>
</evidence>
<feature type="compositionally biased region" description="Basic and acidic residues" evidence="1">
    <location>
        <begin position="45"/>
        <end position="57"/>
    </location>
</feature>
<feature type="region of interest" description="Disordered" evidence="1">
    <location>
        <begin position="137"/>
        <end position="175"/>
    </location>
</feature>
<name>A0AAD7SDJ2_9TELE</name>
<evidence type="ECO:0000313" key="3">
    <source>
        <dbReference type="Proteomes" id="UP001221898"/>
    </source>
</evidence>
<dbReference type="EMBL" id="JAINUG010000075">
    <property type="protein sequence ID" value="KAJ8400585.1"/>
    <property type="molecule type" value="Genomic_DNA"/>
</dbReference>